<comment type="caution">
    <text evidence="1">The sequence shown here is derived from an EMBL/GenBank/DDBJ whole genome shotgun (WGS) entry which is preliminary data.</text>
</comment>
<dbReference type="Proteomes" id="UP001151760">
    <property type="component" value="Unassembled WGS sequence"/>
</dbReference>
<evidence type="ECO:0000313" key="2">
    <source>
        <dbReference type="Proteomes" id="UP001151760"/>
    </source>
</evidence>
<name>A0ABQ5CZV6_9ASTR</name>
<protein>
    <submittedName>
        <fullName evidence="1">Uncharacterized protein</fullName>
    </submittedName>
</protein>
<gene>
    <name evidence="1" type="ORF">Tco_0922086</name>
</gene>
<evidence type="ECO:0000313" key="1">
    <source>
        <dbReference type="EMBL" id="GJT31667.1"/>
    </source>
</evidence>
<accession>A0ABQ5CZV6</accession>
<organism evidence="1 2">
    <name type="scientific">Tanacetum coccineum</name>
    <dbReference type="NCBI Taxonomy" id="301880"/>
    <lineage>
        <taxon>Eukaryota</taxon>
        <taxon>Viridiplantae</taxon>
        <taxon>Streptophyta</taxon>
        <taxon>Embryophyta</taxon>
        <taxon>Tracheophyta</taxon>
        <taxon>Spermatophyta</taxon>
        <taxon>Magnoliopsida</taxon>
        <taxon>eudicotyledons</taxon>
        <taxon>Gunneridae</taxon>
        <taxon>Pentapetalae</taxon>
        <taxon>asterids</taxon>
        <taxon>campanulids</taxon>
        <taxon>Asterales</taxon>
        <taxon>Asteraceae</taxon>
        <taxon>Asteroideae</taxon>
        <taxon>Anthemideae</taxon>
        <taxon>Anthemidinae</taxon>
        <taxon>Tanacetum</taxon>
    </lineage>
</organism>
<reference evidence="1" key="1">
    <citation type="journal article" date="2022" name="Int. J. Mol. Sci.">
        <title>Draft Genome of Tanacetum Coccineum: Genomic Comparison of Closely Related Tanacetum-Family Plants.</title>
        <authorList>
            <person name="Yamashiro T."/>
            <person name="Shiraishi A."/>
            <person name="Nakayama K."/>
            <person name="Satake H."/>
        </authorList>
    </citation>
    <scope>NUCLEOTIDE SEQUENCE</scope>
</reference>
<dbReference type="EMBL" id="BQNB010014724">
    <property type="protein sequence ID" value="GJT31667.1"/>
    <property type="molecule type" value="Genomic_DNA"/>
</dbReference>
<proteinExistence type="predicted"/>
<reference evidence="1" key="2">
    <citation type="submission" date="2022-01" db="EMBL/GenBank/DDBJ databases">
        <authorList>
            <person name="Yamashiro T."/>
            <person name="Shiraishi A."/>
            <person name="Satake H."/>
            <person name="Nakayama K."/>
        </authorList>
    </citation>
    <scope>NUCLEOTIDE SEQUENCE</scope>
</reference>
<keyword evidence="2" id="KW-1185">Reference proteome</keyword>
<sequence>MRMFMTAAERYKRFIYLSKKQYENMIVLALSDSMVSKFGCRLLLPCGDRCSSVARTLPIPEGETMHAPVLALPMDRTTVFVNCDSSNKRALQVASRSVGVSDVTLLASREQTDSGQKLRTRVRCIDRSHLSHLILDLRREQFEAQNAISYSHLGDLKYTYTEPSRLERRRCECTDSRLAASSDSISGMVGLKVVTSTMSTEGLRRHPGSDRGLCCSRVRTWESSEPECPSLISTFSVLCVSNEYSHRESDYSIVAVDTNSDAIELELRDLVFADNLRTSLSSLLSHCNLEPVDCDRLFCSQEVSLIYVRI</sequence>